<feature type="region of interest" description="Disordered" evidence="12">
    <location>
        <begin position="1"/>
        <end position="23"/>
    </location>
</feature>
<keyword evidence="7" id="KW-0805">Transcription regulation</keyword>
<evidence type="ECO:0000256" key="1">
    <source>
        <dbReference type="ARBA" id="ARBA00004123"/>
    </source>
</evidence>
<accession>A0A8B9EI46</accession>
<dbReference type="SUPFAM" id="SSF57667">
    <property type="entry name" value="beta-beta-alpha zinc fingers"/>
    <property type="match status" value="2"/>
</dbReference>
<name>A0A8B9EI46_ANSCY</name>
<keyword evidence="9" id="KW-0804">Transcription</keyword>
<dbReference type="PANTHER" id="PTHR23235">
    <property type="entry name" value="KRUEPPEL-LIKE TRANSCRIPTION FACTOR"/>
    <property type="match status" value="1"/>
</dbReference>
<dbReference type="Ensembl" id="ENSACDT00005026312.1">
    <property type="protein sequence ID" value="ENSACDP00005021999.1"/>
    <property type="gene ID" value="ENSACDG00005015918.1"/>
</dbReference>
<dbReference type="PANTHER" id="PTHR23235:SF142">
    <property type="entry name" value="ZINC FINGER PROTEIN 384"/>
    <property type="match status" value="1"/>
</dbReference>
<feature type="domain" description="C2H2-type" evidence="13">
    <location>
        <begin position="53"/>
        <end position="80"/>
    </location>
</feature>
<keyword evidence="8" id="KW-0238">DNA-binding</keyword>
<evidence type="ECO:0000256" key="2">
    <source>
        <dbReference type="ARBA" id="ARBA00006991"/>
    </source>
</evidence>
<organism evidence="14 15">
    <name type="scientific">Anser cygnoides</name>
    <name type="common">Swan goose</name>
    <dbReference type="NCBI Taxonomy" id="8845"/>
    <lineage>
        <taxon>Eukaryota</taxon>
        <taxon>Metazoa</taxon>
        <taxon>Chordata</taxon>
        <taxon>Craniata</taxon>
        <taxon>Vertebrata</taxon>
        <taxon>Euteleostomi</taxon>
        <taxon>Archelosauria</taxon>
        <taxon>Archosauria</taxon>
        <taxon>Dinosauria</taxon>
        <taxon>Saurischia</taxon>
        <taxon>Theropoda</taxon>
        <taxon>Coelurosauria</taxon>
        <taxon>Aves</taxon>
        <taxon>Neognathae</taxon>
        <taxon>Galloanserae</taxon>
        <taxon>Anseriformes</taxon>
        <taxon>Anatidae</taxon>
        <taxon>Anserinae</taxon>
        <taxon>Anser</taxon>
    </lineage>
</organism>
<evidence type="ECO:0000256" key="9">
    <source>
        <dbReference type="ARBA" id="ARBA00023163"/>
    </source>
</evidence>
<evidence type="ECO:0000256" key="6">
    <source>
        <dbReference type="ARBA" id="ARBA00022833"/>
    </source>
</evidence>
<feature type="region of interest" description="Disordered" evidence="12">
    <location>
        <begin position="107"/>
        <end position="132"/>
    </location>
</feature>
<dbReference type="GO" id="GO:0005634">
    <property type="term" value="C:nucleus"/>
    <property type="evidence" value="ECO:0007669"/>
    <property type="project" value="UniProtKB-SubCell"/>
</dbReference>
<dbReference type="Gene3D" id="3.30.160.60">
    <property type="entry name" value="Classic Zinc Finger"/>
    <property type="match status" value="3"/>
</dbReference>
<reference evidence="14" key="1">
    <citation type="submission" date="2025-08" db="UniProtKB">
        <authorList>
            <consortium name="Ensembl"/>
        </authorList>
    </citation>
    <scope>IDENTIFICATION</scope>
</reference>
<dbReference type="FunFam" id="3.30.160.60:FF:001450">
    <property type="entry name" value="zinc finger protein 774"/>
    <property type="match status" value="1"/>
</dbReference>
<comment type="similarity">
    <text evidence="2">Belongs to the krueppel C2H2-type zinc-finger protein family.</text>
</comment>
<dbReference type="PROSITE" id="PS00028">
    <property type="entry name" value="ZINC_FINGER_C2H2_1"/>
    <property type="match status" value="3"/>
</dbReference>
<keyword evidence="15" id="KW-1185">Reference proteome</keyword>
<comment type="subcellular location">
    <subcellularLocation>
        <location evidence="1">Nucleus</location>
    </subcellularLocation>
</comment>
<protein>
    <recommendedName>
        <fullName evidence="13">C2H2-type domain-containing protein</fullName>
    </recommendedName>
</protein>
<dbReference type="AlphaFoldDB" id="A0A8B9EI46"/>
<reference evidence="14" key="2">
    <citation type="submission" date="2025-09" db="UniProtKB">
        <authorList>
            <consortium name="Ensembl"/>
        </authorList>
    </citation>
    <scope>IDENTIFICATION</scope>
</reference>
<feature type="domain" description="C2H2-type" evidence="13">
    <location>
        <begin position="81"/>
        <end position="108"/>
    </location>
</feature>
<dbReference type="PROSITE" id="PS50157">
    <property type="entry name" value="ZINC_FINGER_C2H2_2"/>
    <property type="match status" value="3"/>
</dbReference>
<evidence type="ECO:0000256" key="10">
    <source>
        <dbReference type="ARBA" id="ARBA00023242"/>
    </source>
</evidence>
<evidence type="ECO:0000259" key="13">
    <source>
        <dbReference type="PROSITE" id="PS50157"/>
    </source>
</evidence>
<keyword evidence="10" id="KW-0539">Nucleus</keyword>
<dbReference type="InterPro" id="IPR013087">
    <property type="entry name" value="Znf_C2H2_type"/>
</dbReference>
<dbReference type="GO" id="GO:0008270">
    <property type="term" value="F:zinc ion binding"/>
    <property type="evidence" value="ECO:0007669"/>
    <property type="project" value="UniProtKB-KW"/>
</dbReference>
<dbReference type="GO" id="GO:0000978">
    <property type="term" value="F:RNA polymerase II cis-regulatory region sequence-specific DNA binding"/>
    <property type="evidence" value="ECO:0007669"/>
    <property type="project" value="TreeGrafter"/>
</dbReference>
<dbReference type="GO" id="GO:0000981">
    <property type="term" value="F:DNA-binding transcription factor activity, RNA polymerase II-specific"/>
    <property type="evidence" value="ECO:0007669"/>
    <property type="project" value="TreeGrafter"/>
</dbReference>
<sequence length="165" mass="18209">MEQGDLEDSPQRGETEESTGTAWSCGCSKCGKTFNQKNNLSRHLRTHIGEHPYKCSECWRSFSDHSNLISHQKLHQGEKPYECLDCRKCFSQNTSLLAHHRIHTGKNPMSASAVGNASPRGKTSPCTRASTLGRDPTPARIALMAAYIRKIPSAVASPSRNQNLS</sequence>
<keyword evidence="5 11" id="KW-0863">Zinc-finger</keyword>
<keyword evidence="3" id="KW-0479">Metal-binding</keyword>
<dbReference type="FunFam" id="3.30.160.60:FF:000551">
    <property type="entry name" value="zinc finger protein 197 isoform X1"/>
    <property type="match status" value="1"/>
</dbReference>
<evidence type="ECO:0000256" key="7">
    <source>
        <dbReference type="ARBA" id="ARBA00023015"/>
    </source>
</evidence>
<evidence type="ECO:0000313" key="15">
    <source>
        <dbReference type="Proteomes" id="UP000694521"/>
    </source>
</evidence>
<dbReference type="Pfam" id="PF00096">
    <property type="entry name" value="zf-C2H2"/>
    <property type="match status" value="3"/>
</dbReference>
<dbReference type="Proteomes" id="UP000694521">
    <property type="component" value="Unplaced"/>
</dbReference>
<evidence type="ECO:0000256" key="12">
    <source>
        <dbReference type="SAM" id="MobiDB-lite"/>
    </source>
</evidence>
<proteinExistence type="inferred from homology"/>
<evidence type="ECO:0000256" key="3">
    <source>
        <dbReference type="ARBA" id="ARBA00022723"/>
    </source>
</evidence>
<feature type="domain" description="C2H2-type" evidence="13">
    <location>
        <begin position="23"/>
        <end position="52"/>
    </location>
</feature>
<dbReference type="InterPro" id="IPR036236">
    <property type="entry name" value="Znf_C2H2_sf"/>
</dbReference>
<evidence type="ECO:0000256" key="11">
    <source>
        <dbReference type="PROSITE-ProRule" id="PRU00042"/>
    </source>
</evidence>
<keyword evidence="6" id="KW-0862">Zinc</keyword>
<dbReference type="FunFam" id="3.30.160.60:FF:002343">
    <property type="entry name" value="Zinc finger protein 33A"/>
    <property type="match status" value="1"/>
</dbReference>
<evidence type="ECO:0000256" key="8">
    <source>
        <dbReference type="ARBA" id="ARBA00023125"/>
    </source>
</evidence>
<evidence type="ECO:0000256" key="4">
    <source>
        <dbReference type="ARBA" id="ARBA00022737"/>
    </source>
</evidence>
<dbReference type="SMART" id="SM00355">
    <property type="entry name" value="ZnF_C2H2"/>
    <property type="match status" value="3"/>
</dbReference>
<keyword evidence="4" id="KW-0677">Repeat</keyword>
<evidence type="ECO:0000313" key="14">
    <source>
        <dbReference type="Ensembl" id="ENSACDP00005021999.1"/>
    </source>
</evidence>
<evidence type="ECO:0000256" key="5">
    <source>
        <dbReference type="ARBA" id="ARBA00022771"/>
    </source>
</evidence>